<dbReference type="PROSITE" id="PS51118">
    <property type="entry name" value="HTH_HXLR"/>
    <property type="match status" value="1"/>
</dbReference>
<dbReference type="PANTHER" id="PTHR33204">
    <property type="entry name" value="TRANSCRIPTIONAL REGULATOR, MARR FAMILY"/>
    <property type="match status" value="1"/>
</dbReference>
<dbReference type="Pfam" id="PF01638">
    <property type="entry name" value="HxlR"/>
    <property type="match status" value="1"/>
</dbReference>
<reference evidence="5 6" key="1">
    <citation type="submission" date="2017-06" db="EMBL/GenBank/DDBJ databases">
        <title>Genome Sequencing of the methanotroph Methylovulum psychrotolerants str. HV10-M2 isolated from a high-altitude environment.</title>
        <authorList>
            <person name="Mateos-Rivera A."/>
        </authorList>
    </citation>
    <scope>NUCLEOTIDE SEQUENCE [LARGE SCALE GENOMIC DNA]</scope>
    <source>
        <strain evidence="5 6">HV10_M2</strain>
    </source>
</reference>
<dbReference type="InterPro" id="IPR036390">
    <property type="entry name" value="WH_DNA-bd_sf"/>
</dbReference>
<dbReference type="OrthoDB" id="9807069at2"/>
<dbReference type="Gene3D" id="1.10.10.10">
    <property type="entry name" value="Winged helix-like DNA-binding domain superfamily/Winged helix DNA-binding domain"/>
    <property type="match status" value="1"/>
</dbReference>
<dbReference type="KEGG" id="mpsy:CEK71_17515"/>
<sequence length="124" mass="13742">MKEKAVNKAKKISPPDVGATISAVFGCKWSLKILDAIQAGICRPGAIEKALPGLTTRVQNYYFARMMALGIIDKTIYAEMPPRVEYYLTDYGLRIFEILKYIKAVQKDIEAELELANAEGLGAE</sequence>
<dbReference type="GO" id="GO:0003677">
    <property type="term" value="F:DNA binding"/>
    <property type="evidence" value="ECO:0007669"/>
    <property type="project" value="UniProtKB-KW"/>
</dbReference>
<evidence type="ECO:0000313" key="5">
    <source>
        <dbReference type="EMBL" id="ASF47720.1"/>
    </source>
</evidence>
<keyword evidence="3" id="KW-0804">Transcription</keyword>
<organism evidence="5 6">
    <name type="scientific">Methylovulum psychrotolerans</name>
    <dbReference type="NCBI Taxonomy" id="1704499"/>
    <lineage>
        <taxon>Bacteria</taxon>
        <taxon>Pseudomonadati</taxon>
        <taxon>Pseudomonadota</taxon>
        <taxon>Gammaproteobacteria</taxon>
        <taxon>Methylococcales</taxon>
        <taxon>Methylococcaceae</taxon>
        <taxon>Methylovulum</taxon>
    </lineage>
</organism>
<dbReference type="SUPFAM" id="SSF46785">
    <property type="entry name" value="Winged helix' DNA-binding domain"/>
    <property type="match status" value="1"/>
</dbReference>
<evidence type="ECO:0000256" key="2">
    <source>
        <dbReference type="ARBA" id="ARBA00023125"/>
    </source>
</evidence>
<dbReference type="InterPro" id="IPR002577">
    <property type="entry name" value="HTH_HxlR"/>
</dbReference>
<keyword evidence="2" id="KW-0238">DNA-binding</keyword>
<keyword evidence="6" id="KW-1185">Reference proteome</keyword>
<dbReference type="AlphaFoldDB" id="A0A1Z4C2I1"/>
<gene>
    <name evidence="5" type="ORF">CEK71_17515</name>
</gene>
<dbReference type="RefSeq" id="WP_088620590.1">
    <property type="nucleotide sequence ID" value="NZ_CP022129.1"/>
</dbReference>
<proteinExistence type="predicted"/>
<dbReference type="PANTHER" id="PTHR33204:SF37">
    <property type="entry name" value="HTH-TYPE TRANSCRIPTIONAL REGULATOR YODB"/>
    <property type="match status" value="1"/>
</dbReference>
<dbReference type="InterPro" id="IPR036388">
    <property type="entry name" value="WH-like_DNA-bd_sf"/>
</dbReference>
<evidence type="ECO:0000256" key="1">
    <source>
        <dbReference type="ARBA" id="ARBA00023015"/>
    </source>
</evidence>
<protein>
    <submittedName>
        <fullName evidence="5">Transcriptional regulator</fullName>
    </submittedName>
</protein>
<keyword evidence="1" id="KW-0805">Transcription regulation</keyword>
<feature type="domain" description="HTH hxlR-type" evidence="4">
    <location>
        <begin position="13"/>
        <end position="114"/>
    </location>
</feature>
<dbReference type="Proteomes" id="UP000197019">
    <property type="component" value="Chromosome"/>
</dbReference>
<evidence type="ECO:0000313" key="6">
    <source>
        <dbReference type="Proteomes" id="UP000197019"/>
    </source>
</evidence>
<evidence type="ECO:0000256" key="3">
    <source>
        <dbReference type="ARBA" id="ARBA00023163"/>
    </source>
</evidence>
<dbReference type="EMBL" id="CP022129">
    <property type="protein sequence ID" value="ASF47720.1"/>
    <property type="molecule type" value="Genomic_DNA"/>
</dbReference>
<evidence type="ECO:0000259" key="4">
    <source>
        <dbReference type="PROSITE" id="PS51118"/>
    </source>
</evidence>
<name>A0A1Z4C2I1_9GAMM</name>
<accession>A0A1Z4C2I1</accession>
<dbReference type="PROSITE" id="PS51257">
    <property type="entry name" value="PROKAR_LIPOPROTEIN"/>
    <property type="match status" value="1"/>
</dbReference>